<organism evidence="6">
    <name type="scientific">Anisakis simplex</name>
    <name type="common">Herring worm</name>
    <dbReference type="NCBI Taxonomy" id="6269"/>
    <lineage>
        <taxon>Eukaryota</taxon>
        <taxon>Metazoa</taxon>
        <taxon>Ecdysozoa</taxon>
        <taxon>Nematoda</taxon>
        <taxon>Chromadorea</taxon>
        <taxon>Rhabditida</taxon>
        <taxon>Spirurina</taxon>
        <taxon>Ascaridomorpha</taxon>
        <taxon>Ascaridoidea</taxon>
        <taxon>Anisakidae</taxon>
        <taxon>Anisakis</taxon>
        <taxon>Anisakis simplex complex</taxon>
    </lineage>
</organism>
<proteinExistence type="predicted"/>
<keyword evidence="2" id="KW-0812">Transmembrane</keyword>
<protein>
    <submittedName>
        <fullName evidence="6">Laminin EGF-like domain-containing protein</fullName>
    </submittedName>
</protein>
<feature type="transmembrane region" description="Helical" evidence="2">
    <location>
        <begin position="209"/>
        <end position="228"/>
    </location>
</feature>
<dbReference type="WBParaSite" id="ASIM_0001589001-mRNA-1">
    <property type="protein sequence ID" value="ASIM_0001589001-mRNA-1"/>
    <property type="gene ID" value="ASIM_0001589001"/>
</dbReference>
<keyword evidence="2" id="KW-0472">Membrane</keyword>
<accession>A0A0M3K4J9</accession>
<evidence type="ECO:0000313" key="6">
    <source>
        <dbReference type="WBParaSite" id="ASIM_0001589001-mRNA-1"/>
    </source>
</evidence>
<feature type="compositionally biased region" description="Low complexity" evidence="1">
    <location>
        <begin position="275"/>
        <end position="289"/>
    </location>
</feature>
<sequence length="298" mass="33824">MMLWLRLLIKLPIQDPPSEHTNPIGSDMQPAEEIVDTTTDDVNSKPRTNQNNATVIVSEGECLNGGTWLSWFGLCACPYTHYGRRWECVCFGSYFGSSCEYICEHGVLVNGHCTCYDGYTGLTCNECKTDYVGVTSSECGEIMRRRKPVMQSRFALSGLSLCLITIILLWISVVTRRRRTMIAANHFERLANERLLREQQRRLCERRAVAVQVIFFVVYLLFVIFSIAEFVSRTPTNHAICEFRNFISPSFYNIDTRLLNNLRAPRLNFNLTTGSARSTTAGSSNNTGNETPPPGYYY</sequence>
<dbReference type="AlphaFoldDB" id="A0A0M3K4J9"/>
<dbReference type="PROSITE" id="PS01248">
    <property type="entry name" value="EGF_LAM_1"/>
    <property type="match status" value="1"/>
</dbReference>
<evidence type="ECO:0000313" key="5">
    <source>
        <dbReference type="Proteomes" id="UP000267096"/>
    </source>
</evidence>
<dbReference type="EMBL" id="UYRR01032234">
    <property type="protein sequence ID" value="VDK54737.1"/>
    <property type="molecule type" value="Genomic_DNA"/>
</dbReference>
<dbReference type="InterPro" id="IPR002049">
    <property type="entry name" value="LE_dom"/>
</dbReference>
<gene>
    <name evidence="4" type="ORF">ASIM_LOCUS15297</name>
</gene>
<evidence type="ECO:0000313" key="4">
    <source>
        <dbReference type="EMBL" id="VDK54737.1"/>
    </source>
</evidence>
<feature type="domain" description="Laminin EGF-like" evidence="3">
    <location>
        <begin position="113"/>
        <end position="139"/>
    </location>
</feature>
<keyword evidence="5" id="KW-1185">Reference proteome</keyword>
<feature type="transmembrane region" description="Helical" evidence="2">
    <location>
        <begin position="154"/>
        <end position="173"/>
    </location>
</feature>
<name>A0A0M3K4J9_ANISI</name>
<dbReference type="Proteomes" id="UP000267096">
    <property type="component" value="Unassembled WGS sequence"/>
</dbReference>
<evidence type="ECO:0000259" key="3">
    <source>
        <dbReference type="PROSITE" id="PS01248"/>
    </source>
</evidence>
<keyword evidence="2" id="KW-1133">Transmembrane helix</keyword>
<feature type="region of interest" description="Disordered" evidence="1">
    <location>
        <begin position="275"/>
        <end position="298"/>
    </location>
</feature>
<reference evidence="4 5" key="2">
    <citation type="submission" date="2018-11" db="EMBL/GenBank/DDBJ databases">
        <authorList>
            <consortium name="Pathogen Informatics"/>
        </authorList>
    </citation>
    <scope>NUCLEOTIDE SEQUENCE [LARGE SCALE GENOMIC DNA]</scope>
</reference>
<evidence type="ECO:0000256" key="1">
    <source>
        <dbReference type="SAM" id="MobiDB-lite"/>
    </source>
</evidence>
<evidence type="ECO:0000256" key="2">
    <source>
        <dbReference type="SAM" id="Phobius"/>
    </source>
</evidence>
<dbReference type="OrthoDB" id="6130531at2759"/>
<reference evidence="6" key="1">
    <citation type="submission" date="2017-02" db="UniProtKB">
        <authorList>
            <consortium name="WormBaseParasite"/>
        </authorList>
    </citation>
    <scope>IDENTIFICATION</scope>
</reference>